<evidence type="ECO:0000313" key="3">
    <source>
        <dbReference type="EMBL" id="OGG16863.1"/>
    </source>
</evidence>
<dbReference type="InterPro" id="IPR018247">
    <property type="entry name" value="EF_Hand_1_Ca_BS"/>
</dbReference>
<dbReference type="Gene3D" id="2.60.40.380">
    <property type="entry name" value="Purple acid phosphatase-like, N-terminal"/>
    <property type="match status" value="1"/>
</dbReference>
<keyword evidence="1" id="KW-0812">Transmembrane</keyword>
<sequence length="216" mass="23226">MTLGIFQKKVKYIFLVIISIAVFTVTIFLGKYFSGYLARAGSCSVGNVRAEKVSPNSSTIAWETDEATIGRVEYGTNANQLTFTAPEAEAATTHTVPLTLLTPNTVYYYLIAVGETKCDSSGEKCEEGCVPYSFTTSPLVVNLTETPTVAKTLPTQVNQTNPAPTSALSLFCRAVQVNIGKNSKVATEWATLKNYDIDGNGIINGLDVVKCQKSGK</sequence>
<keyword evidence="1" id="KW-0472">Membrane</keyword>
<dbReference type="SUPFAM" id="SSF49363">
    <property type="entry name" value="Purple acid phosphatase, N-terminal domain"/>
    <property type="match status" value="1"/>
</dbReference>
<evidence type="ECO:0000259" key="2">
    <source>
        <dbReference type="Pfam" id="PF16656"/>
    </source>
</evidence>
<reference evidence="3 4" key="1">
    <citation type="journal article" date="2016" name="Nat. Commun.">
        <title>Thousands of microbial genomes shed light on interconnected biogeochemical processes in an aquifer system.</title>
        <authorList>
            <person name="Anantharaman K."/>
            <person name="Brown C.T."/>
            <person name="Hug L.A."/>
            <person name="Sharon I."/>
            <person name="Castelle C.J."/>
            <person name="Probst A.J."/>
            <person name="Thomas B.C."/>
            <person name="Singh A."/>
            <person name="Wilkins M.J."/>
            <person name="Karaoz U."/>
            <person name="Brodie E.L."/>
            <person name="Williams K.H."/>
            <person name="Hubbard S.S."/>
            <person name="Banfield J.F."/>
        </authorList>
    </citation>
    <scope>NUCLEOTIDE SEQUENCE [LARGE SCALE GENOMIC DNA]</scope>
</reference>
<comment type="caution">
    <text evidence="3">The sequence shown here is derived from an EMBL/GenBank/DDBJ whole genome shotgun (WGS) entry which is preliminary data.</text>
</comment>
<keyword evidence="1" id="KW-1133">Transmembrane helix</keyword>
<dbReference type="Pfam" id="PF16656">
    <property type="entry name" value="Pur_ac_phosph_N"/>
    <property type="match status" value="1"/>
</dbReference>
<dbReference type="InterPro" id="IPR008963">
    <property type="entry name" value="Purple_acid_Pase-like_N"/>
</dbReference>
<proteinExistence type="predicted"/>
<dbReference type="PROSITE" id="PS00018">
    <property type="entry name" value="EF_HAND_1"/>
    <property type="match status" value="1"/>
</dbReference>
<dbReference type="EMBL" id="MFJM01000052">
    <property type="protein sequence ID" value="OGG16863.1"/>
    <property type="molecule type" value="Genomic_DNA"/>
</dbReference>
<dbReference type="InterPro" id="IPR015914">
    <property type="entry name" value="PAPs_N"/>
</dbReference>
<dbReference type="Proteomes" id="UP000176253">
    <property type="component" value="Unassembled WGS sequence"/>
</dbReference>
<evidence type="ECO:0000313" key="4">
    <source>
        <dbReference type="Proteomes" id="UP000176253"/>
    </source>
</evidence>
<name>A0A1F5ZWW6_9BACT</name>
<protein>
    <recommendedName>
        <fullName evidence="2">Purple acid phosphatase N-terminal domain-containing protein</fullName>
    </recommendedName>
</protein>
<evidence type="ECO:0000256" key="1">
    <source>
        <dbReference type="SAM" id="Phobius"/>
    </source>
</evidence>
<gene>
    <name evidence="3" type="ORF">A3D78_00325</name>
</gene>
<dbReference type="GO" id="GO:0046872">
    <property type="term" value="F:metal ion binding"/>
    <property type="evidence" value="ECO:0007669"/>
    <property type="project" value="InterPro"/>
</dbReference>
<accession>A0A1F5ZWW6</accession>
<feature type="transmembrane region" description="Helical" evidence="1">
    <location>
        <begin position="12"/>
        <end position="33"/>
    </location>
</feature>
<dbReference type="GO" id="GO:0003993">
    <property type="term" value="F:acid phosphatase activity"/>
    <property type="evidence" value="ECO:0007669"/>
    <property type="project" value="InterPro"/>
</dbReference>
<feature type="domain" description="Purple acid phosphatase N-terminal" evidence="2">
    <location>
        <begin position="54"/>
        <end position="115"/>
    </location>
</feature>
<dbReference type="AlphaFoldDB" id="A0A1F5ZWW6"/>
<dbReference type="STRING" id="1798383.A3D78_00325"/>
<organism evidence="3 4">
    <name type="scientific">Candidatus Gottesmanbacteria bacterium RIFCSPHIGHO2_02_FULL_39_14</name>
    <dbReference type="NCBI Taxonomy" id="1798383"/>
    <lineage>
        <taxon>Bacteria</taxon>
        <taxon>Candidatus Gottesmaniibacteriota</taxon>
    </lineage>
</organism>